<evidence type="ECO:0000313" key="1">
    <source>
        <dbReference type="EMBL" id="SEQ36911.1"/>
    </source>
</evidence>
<reference evidence="1 2" key="1">
    <citation type="submission" date="2016-10" db="EMBL/GenBank/DDBJ databases">
        <authorList>
            <person name="de Groot N.N."/>
        </authorList>
    </citation>
    <scope>NUCLEOTIDE SEQUENCE [LARGE SCALE GENOMIC DNA]</scope>
    <source>
        <strain evidence="1 2">A52C2</strain>
    </source>
</reference>
<dbReference type="EMBL" id="FOFG01000004">
    <property type="protein sequence ID" value="SEQ36911.1"/>
    <property type="molecule type" value="Genomic_DNA"/>
</dbReference>
<proteinExistence type="predicted"/>
<evidence type="ECO:0000313" key="2">
    <source>
        <dbReference type="Proteomes" id="UP000199647"/>
    </source>
</evidence>
<gene>
    <name evidence="1" type="ORF">SAMN05216548_104109</name>
</gene>
<keyword evidence="2" id="KW-1185">Reference proteome</keyword>
<organism evidence="1 2">
    <name type="scientific">Faunimonas pinastri</name>
    <dbReference type="NCBI Taxonomy" id="1855383"/>
    <lineage>
        <taxon>Bacteria</taxon>
        <taxon>Pseudomonadati</taxon>
        <taxon>Pseudomonadota</taxon>
        <taxon>Alphaproteobacteria</taxon>
        <taxon>Hyphomicrobiales</taxon>
        <taxon>Afifellaceae</taxon>
        <taxon>Faunimonas</taxon>
    </lineage>
</organism>
<sequence length="124" mass="14010">MLIVIDQPKSLRVLRTYQDATGSVKRERLGVVSKSTFDVPDEIASTLADDEARDLAETIEVYRRAGQMRKQVATLTFPETVREVLEYVENGASESEKKVVITSLLEAMRVIRKLEREEHGSLMA</sequence>
<dbReference type="STRING" id="1855383.SAMN05216548_104109"/>
<protein>
    <submittedName>
        <fullName evidence="1">Uncharacterized protein</fullName>
    </submittedName>
</protein>
<accession>A0A1H9FG29</accession>
<dbReference type="AlphaFoldDB" id="A0A1H9FG29"/>
<name>A0A1H9FG29_9HYPH</name>
<dbReference type="Proteomes" id="UP000199647">
    <property type="component" value="Unassembled WGS sequence"/>
</dbReference>